<protein>
    <submittedName>
        <fullName evidence="2">Uncharacterized protein</fullName>
    </submittedName>
</protein>
<dbReference type="GeneID" id="40076456"/>
<dbReference type="EMBL" id="KY742649">
    <property type="protein sequence ID" value="AQZ54615.1"/>
    <property type="molecule type" value="Genomic_DNA"/>
</dbReference>
<proteinExistence type="predicted"/>
<accession>A0A1U9ZA95</accession>
<name>A0A1U9ZA95_9CAUD</name>
<keyword evidence="1" id="KW-1133">Transmembrane helix</keyword>
<keyword evidence="1" id="KW-0472">Membrane</keyword>
<evidence type="ECO:0000313" key="3">
    <source>
        <dbReference type="Proteomes" id="UP000221468"/>
    </source>
</evidence>
<keyword evidence="1" id="KW-0812">Transmembrane</keyword>
<dbReference type="KEGG" id="vg:40076456"/>
<feature type="transmembrane region" description="Helical" evidence="1">
    <location>
        <begin position="18"/>
        <end position="36"/>
    </location>
</feature>
<organism evidence="2 3">
    <name type="scientific">Proteus phage VB_PmiS-Isfahan</name>
    <dbReference type="NCBI Taxonomy" id="1969841"/>
    <lineage>
        <taxon>Viruses</taxon>
        <taxon>Duplodnaviria</taxon>
        <taxon>Heunggongvirae</taxon>
        <taxon>Uroviricota</taxon>
        <taxon>Caudoviricetes</taxon>
        <taxon>Gorganvirus</taxon>
        <taxon>Gorganvirus isfahan</taxon>
    </lineage>
</organism>
<evidence type="ECO:0000313" key="2">
    <source>
        <dbReference type="EMBL" id="AQZ54615.1"/>
    </source>
</evidence>
<keyword evidence="3" id="KW-1185">Reference proteome</keyword>
<reference evidence="2 3" key="1">
    <citation type="journal article" date="2019" name="Genomics">
        <title>Genomic analyses of a novel bacteriophage (VB_PmiS-Isfahan) within Siphoviridae family infecting Proteus mirabilis.</title>
        <authorList>
            <person name="Yazdi M."/>
            <person name="Bouzari M."/>
            <person name="Ghaemi E.A."/>
        </authorList>
    </citation>
    <scope>NUCLEOTIDE SEQUENCE [LARGE SCALE GENOMIC DNA]</scope>
</reference>
<sequence>MKNKLIITFTNNGRLSFVFHRLALFVTMVLTAYSLLDSDISKWVTIPMIILIDLFIVDVDTILTESQNENCNLQRH</sequence>
<dbReference type="RefSeq" id="YP_009600650.1">
    <property type="nucleotide sequence ID" value="NC_041925.1"/>
</dbReference>
<dbReference type="Proteomes" id="UP000221468">
    <property type="component" value="Segment"/>
</dbReference>
<evidence type="ECO:0000256" key="1">
    <source>
        <dbReference type="SAM" id="Phobius"/>
    </source>
</evidence>